<proteinExistence type="inferred from homology"/>
<name>A0AB39UI09_9BIFI</name>
<dbReference type="PANTHER" id="PTHR38781:SF1">
    <property type="entry name" value="ANTITOXIN DINJ-RELATED"/>
    <property type="match status" value="1"/>
</dbReference>
<evidence type="ECO:0000313" key="3">
    <source>
        <dbReference type="EMBL" id="XDS46687.1"/>
    </source>
</evidence>
<dbReference type="Pfam" id="PF04221">
    <property type="entry name" value="RelB"/>
    <property type="match status" value="1"/>
</dbReference>
<organism evidence="4">
    <name type="scientific">Bifidobacterium fermentum</name>
    <dbReference type="NCBI Taxonomy" id="3059035"/>
    <lineage>
        <taxon>Bacteria</taxon>
        <taxon>Bacillati</taxon>
        <taxon>Actinomycetota</taxon>
        <taxon>Actinomycetes</taxon>
        <taxon>Bifidobacteriales</taxon>
        <taxon>Bifidobacteriaceae</taxon>
        <taxon>Bifidobacterium</taxon>
    </lineage>
</organism>
<evidence type="ECO:0000313" key="4">
    <source>
        <dbReference type="EMBL" id="XDS48609.1"/>
    </source>
</evidence>
<dbReference type="EMBL" id="CP129682">
    <property type="protein sequence ID" value="XDS48609.1"/>
    <property type="molecule type" value="Genomic_DNA"/>
</dbReference>
<evidence type="ECO:0000256" key="1">
    <source>
        <dbReference type="ARBA" id="ARBA00010562"/>
    </source>
</evidence>
<reference evidence="4" key="1">
    <citation type="submission" date="2023-07" db="EMBL/GenBank/DDBJ databases">
        <title>Bifidobacterium aquikefiriaerophilum sp. nov. and Bifidobacterium eccum sp. nov., isolated from water kefir.</title>
        <authorList>
            <person name="Breselge S."/>
            <person name="Bellassi P."/>
            <person name="Barcenilla C."/>
            <person name="Alvarez-Ordonez A."/>
            <person name="Morelli L."/>
            <person name="Cotter P.D."/>
        </authorList>
    </citation>
    <scope>NUCLEOTIDE SEQUENCE</scope>
    <source>
        <strain evidence="4">WK013_4_14</strain>
        <strain evidence="3">WK048_4_13</strain>
    </source>
</reference>
<comment type="similarity">
    <text evidence="1">Belongs to the RelB/DinJ antitoxin family.</text>
</comment>
<gene>
    <name evidence="4" type="ORF">QN216_09860</name>
    <name evidence="3" type="ORF">QN217_00610</name>
</gene>
<dbReference type="AlphaFoldDB" id="A0AB39UI09"/>
<dbReference type="PANTHER" id="PTHR38781">
    <property type="entry name" value="ANTITOXIN DINJ-RELATED"/>
    <property type="match status" value="1"/>
</dbReference>
<dbReference type="InterPro" id="IPR013321">
    <property type="entry name" value="Arc_rbn_hlx_hlx"/>
</dbReference>
<dbReference type="InterPro" id="IPR007337">
    <property type="entry name" value="RelB/DinJ"/>
</dbReference>
<keyword evidence="2" id="KW-1277">Toxin-antitoxin system</keyword>
<dbReference type="EMBL" id="CP129675">
    <property type="protein sequence ID" value="XDS46687.1"/>
    <property type="molecule type" value="Genomic_DNA"/>
</dbReference>
<evidence type="ECO:0000256" key="2">
    <source>
        <dbReference type="ARBA" id="ARBA00022649"/>
    </source>
</evidence>
<dbReference type="NCBIfam" id="TIGR02384">
    <property type="entry name" value="RelB_DinJ"/>
    <property type="match status" value="1"/>
</dbReference>
<sequence>MNTATIAVRTDPEVKEQAQQIFKHMGLDMSTAINMFLHQTINMHGLPFQPSENPFERRVLDAASEPSIPVGSIEDFEAMIRNA</sequence>
<dbReference type="RefSeq" id="WP_369342741.1">
    <property type="nucleotide sequence ID" value="NZ_CP129675.1"/>
</dbReference>
<dbReference type="GO" id="GO:0006351">
    <property type="term" value="P:DNA-templated transcription"/>
    <property type="evidence" value="ECO:0007669"/>
    <property type="project" value="TreeGrafter"/>
</dbReference>
<dbReference type="Gene3D" id="1.10.1220.10">
    <property type="entry name" value="Met repressor-like"/>
    <property type="match status" value="1"/>
</dbReference>
<protein>
    <submittedName>
        <fullName evidence="4">Type II toxin-antitoxin system RelB/DinJ family antitoxin</fullName>
    </submittedName>
</protein>
<accession>A0AB39UI09</accession>
<dbReference type="GO" id="GO:0006355">
    <property type="term" value="P:regulation of DNA-templated transcription"/>
    <property type="evidence" value="ECO:0007669"/>
    <property type="project" value="InterPro"/>
</dbReference>